<evidence type="ECO:0000256" key="2">
    <source>
        <dbReference type="SAM" id="MobiDB-lite"/>
    </source>
</evidence>
<feature type="domain" description="Erythromycin biosynthesis protein CIII-like C-terminal" evidence="4">
    <location>
        <begin position="339"/>
        <end position="439"/>
    </location>
</feature>
<feature type="compositionally biased region" description="Polar residues" evidence="2">
    <location>
        <begin position="588"/>
        <end position="603"/>
    </location>
</feature>
<dbReference type="FunFam" id="3.40.50.2000:FF:000009">
    <property type="entry name" value="Sterol 3-beta-glucosyltransferase UGT80A2"/>
    <property type="match status" value="1"/>
</dbReference>
<feature type="compositionally biased region" description="Basic and acidic residues" evidence="2">
    <location>
        <begin position="860"/>
        <end position="870"/>
    </location>
</feature>
<feature type="compositionally biased region" description="Basic and acidic residues" evidence="2">
    <location>
        <begin position="604"/>
        <end position="621"/>
    </location>
</feature>
<evidence type="ECO:0000259" key="3">
    <source>
        <dbReference type="Pfam" id="PF03033"/>
    </source>
</evidence>
<dbReference type="GO" id="GO:0005975">
    <property type="term" value="P:carbohydrate metabolic process"/>
    <property type="evidence" value="ECO:0007669"/>
    <property type="project" value="InterPro"/>
</dbReference>
<dbReference type="RefSeq" id="XP_024723021.1">
    <property type="nucleotide sequence ID" value="XM_024862406.1"/>
</dbReference>
<evidence type="ECO:0000313" key="5">
    <source>
        <dbReference type="EMBL" id="PSS22975.1"/>
    </source>
</evidence>
<evidence type="ECO:0000256" key="1">
    <source>
        <dbReference type="ARBA" id="ARBA00022679"/>
    </source>
</evidence>
<keyword evidence="1 5" id="KW-0808">Transferase</keyword>
<dbReference type="GO" id="GO:0016906">
    <property type="term" value="F:sterol 3-beta-glucosyltransferase activity"/>
    <property type="evidence" value="ECO:0007669"/>
    <property type="project" value="UniProtKB-ARBA"/>
</dbReference>
<organism evidence="5 6">
    <name type="scientific">Amorphotheca resinae ATCC 22711</name>
    <dbReference type="NCBI Taxonomy" id="857342"/>
    <lineage>
        <taxon>Eukaryota</taxon>
        <taxon>Fungi</taxon>
        <taxon>Dikarya</taxon>
        <taxon>Ascomycota</taxon>
        <taxon>Pezizomycotina</taxon>
        <taxon>Leotiomycetes</taxon>
        <taxon>Helotiales</taxon>
        <taxon>Amorphothecaceae</taxon>
        <taxon>Amorphotheca</taxon>
    </lineage>
</organism>
<dbReference type="InterPro" id="IPR050426">
    <property type="entry name" value="Glycosyltransferase_28"/>
</dbReference>
<accession>A0A2T3B7X8</accession>
<dbReference type="SUPFAM" id="SSF53756">
    <property type="entry name" value="UDP-Glycosyltransferase/glycogen phosphorylase"/>
    <property type="match status" value="1"/>
</dbReference>
<proteinExistence type="predicted"/>
<dbReference type="PANTHER" id="PTHR48050">
    <property type="entry name" value="STEROL 3-BETA-GLUCOSYLTRANSFERASE"/>
    <property type="match status" value="1"/>
</dbReference>
<dbReference type="Pfam" id="PF06722">
    <property type="entry name" value="EryCIII-like_C"/>
    <property type="match status" value="1"/>
</dbReference>
<reference evidence="5 6" key="1">
    <citation type="journal article" date="2018" name="New Phytol.">
        <title>Comparative genomics and transcriptomics depict ericoid mycorrhizal fungi as versatile saprotrophs and plant mutualists.</title>
        <authorList>
            <person name="Martino E."/>
            <person name="Morin E."/>
            <person name="Grelet G.A."/>
            <person name="Kuo A."/>
            <person name="Kohler A."/>
            <person name="Daghino S."/>
            <person name="Barry K.W."/>
            <person name="Cichocki N."/>
            <person name="Clum A."/>
            <person name="Dockter R.B."/>
            <person name="Hainaut M."/>
            <person name="Kuo R.C."/>
            <person name="LaButti K."/>
            <person name="Lindahl B.D."/>
            <person name="Lindquist E.A."/>
            <person name="Lipzen A."/>
            <person name="Khouja H.R."/>
            <person name="Magnuson J."/>
            <person name="Murat C."/>
            <person name="Ohm R.A."/>
            <person name="Singer S.W."/>
            <person name="Spatafora J.W."/>
            <person name="Wang M."/>
            <person name="Veneault-Fourrey C."/>
            <person name="Henrissat B."/>
            <person name="Grigoriev I.V."/>
            <person name="Martin F.M."/>
            <person name="Perotto S."/>
        </authorList>
    </citation>
    <scope>NUCLEOTIDE SEQUENCE [LARGE SCALE GENOMIC DNA]</scope>
    <source>
        <strain evidence="5 6">ATCC 22711</strain>
    </source>
</reference>
<dbReference type="CDD" id="cd03784">
    <property type="entry name" value="GT1_Gtf-like"/>
    <property type="match status" value="1"/>
</dbReference>
<evidence type="ECO:0000259" key="4">
    <source>
        <dbReference type="Pfam" id="PF06722"/>
    </source>
</evidence>
<gene>
    <name evidence="5" type="ORF">M430DRAFT_135427</name>
</gene>
<dbReference type="Proteomes" id="UP000241818">
    <property type="component" value="Unassembled WGS sequence"/>
</dbReference>
<feature type="compositionally biased region" description="Low complexity" evidence="2">
    <location>
        <begin position="849"/>
        <end position="858"/>
    </location>
</feature>
<dbReference type="AlphaFoldDB" id="A0A2T3B7X8"/>
<protein>
    <submittedName>
        <fullName evidence="5">Glycosyltransferase family 1 protein</fullName>
    </submittedName>
</protein>
<feature type="compositionally biased region" description="Basic and acidic residues" evidence="2">
    <location>
        <begin position="908"/>
        <end position="923"/>
    </location>
</feature>
<feature type="compositionally biased region" description="Basic residues" evidence="2">
    <location>
        <begin position="871"/>
        <end position="882"/>
    </location>
</feature>
<keyword evidence="6" id="KW-1185">Reference proteome</keyword>
<evidence type="ECO:0000313" key="6">
    <source>
        <dbReference type="Proteomes" id="UP000241818"/>
    </source>
</evidence>
<feature type="compositionally biased region" description="Low complexity" evidence="2">
    <location>
        <begin position="567"/>
        <end position="578"/>
    </location>
</feature>
<dbReference type="GeneID" id="36570487"/>
<dbReference type="OrthoDB" id="5835829at2759"/>
<name>A0A2T3B7X8_AMORE</name>
<dbReference type="InParanoid" id="A0A2T3B7X8"/>
<feature type="region of interest" description="Disordered" evidence="2">
    <location>
        <begin position="555"/>
        <end position="648"/>
    </location>
</feature>
<dbReference type="InterPro" id="IPR010610">
    <property type="entry name" value="EryCIII-like_C"/>
</dbReference>
<dbReference type="STRING" id="857342.A0A2T3B7X8"/>
<sequence length="929" mass="101993">MVKDFAGLPPPRMNIVIHVVGSRGDVQPFVSLGQVLREQYGHRVRLATHPVFQGFVEENGLEFFSIGGDPAELMAFMVKNPGLMPTLDTIRRGEVGRRRRGMYEILKGCWRSCIEMGNGLDKFDSSQILSNPSRNLHRPFIADAIIANPPSFAHVHCAERLGVPLHMMFTMPWSPTQSFPHPLTTIHHSSAEPSMTNLISYALVDMMTWQGLGDIVNRFRTKILDLEPVSLMWAPGMISRLRIPFTYCWSPALIPKPRDWGDNIFLSGFYFLSLASAYTPDPELEAFLNKGPPPVYIGFGSIVVDDPDTMTKLIFEAVKKAGVRAIVSKGWGGLGADELEIPENIFLIGNIPHDWLFKRVSAVVHHGGAGTTAAGILAGKPTVVIPFFGDQPFWGAMTARAGAGPDPIPYKRLTSDNLADAILKALSPETKEKAKKLSEGISKDEGAVAGAQSFHRMLDVDRMRCMVCPNRVAVARIRRTNIRLSALAVIVLGDEGLLKCSDIKLYRSREYCTGEQPWDPITGGASAILGTVSSMMIGIADVPVEIISQLRSIVDKGPSKGTTKPASTTSTRSKSDSISSRRRPDSVASGSTNITDPTSIDATNSDRSEGGRQSEERHAEPSPRTSETSRHNIGVHPAPNPEHDHLIDPVDRVPNSALERAEEGISRIAITALRPPMDFSMALARGFHNAPKIYGDDTVRPSTKVDDFKSGLSAAGKEFGFGWYDGLSGLVTQPIHGAKKHGAKGFLAGVGKGVSGLVLKPGAAIFGLGGYTFKGVYREIQQHMGSTTHSYIISSRITQGHEDFEASTEEERRQIIENYHKIKADPQLMKEKVHHDPIAALKPHHYPPSSSVESDISSQRQHESENERHGHSWKHHFMKHRNSSSPDIASEPGEAESRRGHKHRHSLRDRLPHLRHKDSDTPRDGTATP</sequence>
<dbReference type="EMBL" id="KZ679008">
    <property type="protein sequence ID" value="PSS22975.1"/>
    <property type="molecule type" value="Genomic_DNA"/>
</dbReference>
<feature type="region of interest" description="Disordered" evidence="2">
    <location>
        <begin position="840"/>
        <end position="929"/>
    </location>
</feature>
<dbReference type="PANTHER" id="PTHR48050:SF13">
    <property type="entry name" value="STEROL 3-BETA-GLUCOSYLTRANSFERASE UGT80A2"/>
    <property type="match status" value="1"/>
</dbReference>
<dbReference type="FunFam" id="3.40.50.2000:FF:000100">
    <property type="entry name" value="Glycosyltransferase family 1 protein"/>
    <property type="match status" value="1"/>
</dbReference>
<dbReference type="InterPro" id="IPR004276">
    <property type="entry name" value="GlycoTrans_28_N"/>
</dbReference>
<dbReference type="Gene3D" id="3.40.50.2000">
    <property type="entry name" value="Glycogen Phosphorylase B"/>
    <property type="match status" value="2"/>
</dbReference>
<dbReference type="InterPro" id="IPR002213">
    <property type="entry name" value="UDP_glucos_trans"/>
</dbReference>
<dbReference type="Pfam" id="PF03033">
    <property type="entry name" value="Glyco_transf_28"/>
    <property type="match status" value="1"/>
</dbReference>
<feature type="domain" description="Glycosyltransferase family 28 N-terminal" evidence="3">
    <location>
        <begin position="15"/>
        <end position="179"/>
    </location>
</feature>